<dbReference type="PROSITE" id="PS50011">
    <property type="entry name" value="PROTEIN_KINASE_DOM"/>
    <property type="match status" value="1"/>
</dbReference>
<feature type="domain" description="Protein kinase" evidence="9">
    <location>
        <begin position="1"/>
        <end position="84"/>
    </location>
</feature>
<dbReference type="PANTHER" id="PTHR27002:SF1111">
    <property type="entry name" value="NON-SPECIFIC SERINE_THREONINE PROTEIN KINASE"/>
    <property type="match status" value="1"/>
</dbReference>
<evidence type="ECO:0000256" key="1">
    <source>
        <dbReference type="ARBA" id="ARBA00012513"/>
    </source>
</evidence>
<keyword evidence="4" id="KW-0547">Nucleotide-binding</keyword>
<keyword evidence="3" id="KW-0808">Transferase</keyword>
<evidence type="ECO:0000259" key="9">
    <source>
        <dbReference type="PROSITE" id="PS50011"/>
    </source>
</evidence>
<comment type="caution">
    <text evidence="10">The sequence shown here is derived from an EMBL/GenBank/DDBJ whole genome shotgun (WGS) entry which is preliminary data.</text>
</comment>
<accession>A0AA38ZD29</accession>
<comment type="catalytic activity">
    <reaction evidence="7">
        <text>L-threonyl-[protein] + ATP = O-phospho-L-threonyl-[protein] + ADP + H(+)</text>
        <dbReference type="Rhea" id="RHEA:46608"/>
        <dbReference type="Rhea" id="RHEA-COMP:11060"/>
        <dbReference type="Rhea" id="RHEA-COMP:11605"/>
        <dbReference type="ChEBI" id="CHEBI:15378"/>
        <dbReference type="ChEBI" id="CHEBI:30013"/>
        <dbReference type="ChEBI" id="CHEBI:30616"/>
        <dbReference type="ChEBI" id="CHEBI:61977"/>
        <dbReference type="ChEBI" id="CHEBI:456216"/>
        <dbReference type="EC" id="2.7.11.1"/>
    </reaction>
</comment>
<dbReference type="EMBL" id="JARBHA010000012">
    <property type="protein sequence ID" value="KAJ9686796.1"/>
    <property type="molecule type" value="Genomic_DNA"/>
</dbReference>
<evidence type="ECO:0000256" key="5">
    <source>
        <dbReference type="ARBA" id="ARBA00022777"/>
    </source>
</evidence>
<dbReference type="InterPro" id="IPR000719">
    <property type="entry name" value="Prot_kinase_dom"/>
</dbReference>
<keyword evidence="6" id="KW-0067">ATP-binding</keyword>
<protein>
    <recommendedName>
        <fullName evidence="1">non-specific serine/threonine protein kinase</fullName>
        <ecNumber evidence="1">2.7.11.1</ecNumber>
    </recommendedName>
</protein>
<comment type="catalytic activity">
    <reaction evidence="8">
        <text>L-seryl-[protein] + ATP = O-phospho-L-seryl-[protein] + ADP + H(+)</text>
        <dbReference type="Rhea" id="RHEA:17989"/>
        <dbReference type="Rhea" id="RHEA-COMP:9863"/>
        <dbReference type="Rhea" id="RHEA-COMP:11604"/>
        <dbReference type="ChEBI" id="CHEBI:15378"/>
        <dbReference type="ChEBI" id="CHEBI:29999"/>
        <dbReference type="ChEBI" id="CHEBI:30616"/>
        <dbReference type="ChEBI" id="CHEBI:83421"/>
        <dbReference type="ChEBI" id="CHEBI:456216"/>
        <dbReference type="EC" id="2.7.11.1"/>
    </reaction>
</comment>
<evidence type="ECO:0000256" key="4">
    <source>
        <dbReference type="ARBA" id="ARBA00022741"/>
    </source>
</evidence>
<proteinExistence type="predicted"/>
<keyword evidence="2" id="KW-0723">Serine/threonine-protein kinase</keyword>
<evidence type="ECO:0000256" key="2">
    <source>
        <dbReference type="ARBA" id="ARBA00022527"/>
    </source>
</evidence>
<evidence type="ECO:0000256" key="7">
    <source>
        <dbReference type="ARBA" id="ARBA00047899"/>
    </source>
</evidence>
<evidence type="ECO:0000313" key="10">
    <source>
        <dbReference type="EMBL" id="KAJ9686796.1"/>
    </source>
</evidence>
<dbReference type="GO" id="GO:0005886">
    <property type="term" value="C:plasma membrane"/>
    <property type="evidence" value="ECO:0007669"/>
    <property type="project" value="TreeGrafter"/>
</dbReference>
<sequence>MVILPDRTLRFLWNWEKRFDIILEIARSLLYLHQDSRLRIIHRDLKTSNIQLDEEMNPKILDFGLARIFGGKQTEASTKRVVGT</sequence>
<dbReference type="Proteomes" id="UP001168098">
    <property type="component" value="Unassembled WGS sequence"/>
</dbReference>
<dbReference type="InterPro" id="IPR011009">
    <property type="entry name" value="Kinase-like_dom_sf"/>
</dbReference>
<keyword evidence="11" id="KW-1185">Reference proteome</keyword>
<name>A0AA38ZD29_VITRO</name>
<gene>
    <name evidence="10" type="ORF">PVL29_015580</name>
</gene>
<organism evidence="10 11">
    <name type="scientific">Vitis rotundifolia</name>
    <name type="common">Muscadine grape</name>
    <dbReference type="NCBI Taxonomy" id="103349"/>
    <lineage>
        <taxon>Eukaryota</taxon>
        <taxon>Viridiplantae</taxon>
        <taxon>Streptophyta</taxon>
        <taxon>Embryophyta</taxon>
        <taxon>Tracheophyta</taxon>
        <taxon>Spermatophyta</taxon>
        <taxon>Magnoliopsida</taxon>
        <taxon>eudicotyledons</taxon>
        <taxon>Gunneridae</taxon>
        <taxon>Pentapetalae</taxon>
        <taxon>rosids</taxon>
        <taxon>Vitales</taxon>
        <taxon>Vitaceae</taxon>
        <taxon>Viteae</taxon>
        <taxon>Vitis</taxon>
    </lineage>
</organism>
<evidence type="ECO:0000256" key="8">
    <source>
        <dbReference type="ARBA" id="ARBA00048679"/>
    </source>
</evidence>
<evidence type="ECO:0000256" key="6">
    <source>
        <dbReference type="ARBA" id="ARBA00022840"/>
    </source>
</evidence>
<dbReference type="Pfam" id="PF00069">
    <property type="entry name" value="Pkinase"/>
    <property type="match status" value="1"/>
</dbReference>
<evidence type="ECO:0000256" key="3">
    <source>
        <dbReference type="ARBA" id="ARBA00022679"/>
    </source>
</evidence>
<dbReference type="GO" id="GO:0004674">
    <property type="term" value="F:protein serine/threonine kinase activity"/>
    <property type="evidence" value="ECO:0007669"/>
    <property type="project" value="UniProtKB-KW"/>
</dbReference>
<keyword evidence="5" id="KW-0418">Kinase</keyword>
<dbReference type="Gene3D" id="1.10.510.10">
    <property type="entry name" value="Transferase(Phosphotransferase) domain 1"/>
    <property type="match status" value="1"/>
</dbReference>
<dbReference type="GO" id="GO:0005524">
    <property type="term" value="F:ATP binding"/>
    <property type="evidence" value="ECO:0007669"/>
    <property type="project" value="UniProtKB-KW"/>
</dbReference>
<reference evidence="10 11" key="1">
    <citation type="journal article" date="2023" name="BMC Biotechnol.">
        <title>Vitis rotundifolia cv Carlos genome sequencing.</title>
        <authorList>
            <person name="Huff M."/>
            <person name="Hulse-Kemp A."/>
            <person name="Scheffler B."/>
            <person name="Youngblood R."/>
            <person name="Simpson S."/>
            <person name="Babiker E."/>
            <person name="Staton M."/>
        </authorList>
    </citation>
    <scope>NUCLEOTIDE SEQUENCE [LARGE SCALE GENOMIC DNA]</scope>
    <source>
        <tissue evidence="10">Leaf</tissue>
    </source>
</reference>
<dbReference type="EC" id="2.7.11.1" evidence="1"/>
<dbReference type="AlphaFoldDB" id="A0AA38ZD29"/>
<dbReference type="PANTHER" id="PTHR27002">
    <property type="entry name" value="RECEPTOR-LIKE SERINE/THREONINE-PROTEIN KINASE SD1-8"/>
    <property type="match status" value="1"/>
</dbReference>
<evidence type="ECO:0000313" key="11">
    <source>
        <dbReference type="Proteomes" id="UP001168098"/>
    </source>
</evidence>
<dbReference type="FunFam" id="1.10.510.10:FF:001023">
    <property type="entry name" value="Os07g0541700 protein"/>
    <property type="match status" value="1"/>
</dbReference>
<dbReference type="SUPFAM" id="SSF56112">
    <property type="entry name" value="Protein kinase-like (PK-like)"/>
    <property type="match status" value="1"/>
</dbReference>